<protein>
    <recommendedName>
        <fullName evidence="4">LPXTG cell wall anchor domain-containing protein</fullName>
    </recommendedName>
</protein>
<comment type="caution">
    <text evidence="2">The sequence shown here is derived from an EMBL/GenBank/DDBJ whole genome shotgun (WGS) entry which is preliminary data.</text>
</comment>
<gene>
    <name evidence="2" type="ORF">LPT13_01445</name>
</gene>
<evidence type="ECO:0000256" key="1">
    <source>
        <dbReference type="SAM" id="MobiDB-lite"/>
    </source>
</evidence>
<evidence type="ECO:0000313" key="2">
    <source>
        <dbReference type="EMBL" id="MCI2241015.1"/>
    </source>
</evidence>
<organism evidence="2 3">
    <name type="scientific">Adlercreutzia faecimuris</name>
    <dbReference type="NCBI Taxonomy" id="2897341"/>
    <lineage>
        <taxon>Bacteria</taxon>
        <taxon>Bacillati</taxon>
        <taxon>Actinomycetota</taxon>
        <taxon>Coriobacteriia</taxon>
        <taxon>Eggerthellales</taxon>
        <taxon>Eggerthellaceae</taxon>
        <taxon>Adlercreutzia</taxon>
    </lineage>
</organism>
<reference evidence="2" key="1">
    <citation type="submission" date="2021-11" db="EMBL/GenBank/DDBJ databases">
        <title>A Novel Adlercreutzia Species, isolated from a Allomyrina dichotoma larva feces.</title>
        <authorList>
            <person name="Suh M.K."/>
        </authorList>
    </citation>
    <scope>NUCLEOTIDE SEQUENCE</scope>
    <source>
        <strain evidence="2">JBNU-10</strain>
    </source>
</reference>
<dbReference type="EMBL" id="JAJMLW010000001">
    <property type="protein sequence ID" value="MCI2241015.1"/>
    <property type="molecule type" value="Genomic_DNA"/>
</dbReference>
<dbReference type="Proteomes" id="UP001430755">
    <property type="component" value="Unassembled WGS sequence"/>
</dbReference>
<dbReference type="RefSeq" id="WP_242162772.1">
    <property type="nucleotide sequence ID" value="NZ_JAJMLW010000001.1"/>
</dbReference>
<evidence type="ECO:0000313" key="3">
    <source>
        <dbReference type="Proteomes" id="UP001430755"/>
    </source>
</evidence>
<evidence type="ECO:0008006" key="4">
    <source>
        <dbReference type="Google" id="ProtNLM"/>
    </source>
</evidence>
<name>A0ABS9WDS3_9ACTN</name>
<feature type="region of interest" description="Disordered" evidence="1">
    <location>
        <begin position="192"/>
        <end position="224"/>
    </location>
</feature>
<keyword evidence="3" id="KW-1185">Reference proteome</keyword>
<accession>A0ABS9WDS3</accession>
<feature type="compositionally biased region" description="Basic and acidic residues" evidence="1">
    <location>
        <begin position="204"/>
        <end position="224"/>
    </location>
</feature>
<sequence>MSLATLTRTARRGLAAVVLAAGLALGGTAAAWAVETGWTVAFDGKAMKSDGTADMLAQVSKLQPGDSVVFNIDLFNDFDQAADWYMKTEVLRTMEELADNGGGSYAYDLTYTSPAGEKRVIYTNDTVSGDSDKDDTNGLFDATGAMREMFFLDTLPADSHAAIVMSVSLDPESHGNSYFDTAAKLQISFAAEPKASNNVPPTETKTDNPPKADDPADQPKKDEPTDLLSRLAQTGDAVMIAVVGLAAVAVVAVGLLCVARRRSHAKEEGETR</sequence>
<proteinExistence type="predicted"/>